<feature type="transmembrane region" description="Helical" evidence="7">
    <location>
        <begin position="211"/>
        <end position="229"/>
    </location>
</feature>
<dbReference type="VEuPathDB" id="AmoebaDB:FDP41_011826"/>
<dbReference type="PROSITE" id="PS50922">
    <property type="entry name" value="TLC"/>
    <property type="match status" value="1"/>
</dbReference>
<evidence type="ECO:0000256" key="6">
    <source>
        <dbReference type="SAM" id="MobiDB-lite"/>
    </source>
</evidence>
<feature type="region of interest" description="Disordered" evidence="6">
    <location>
        <begin position="347"/>
        <end position="385"/>
    </location>
</feature>
<dbReference type="Pfam" id="PF03798">
    <property type="entry name" value="TRAM_LAG1_CLN8"/>
    <property type="match status" value="1"/>
</dbReference>
<evidence type="ECO:0000259" key="8">
    <source>
        <dbReference type="PROSITE" id="PS50922"/>
    </source>
</evidence>
<feature type="transmembrane region" description="Helical" evidence="7">
    <location>
        <begin position="236"/>
        <end position="256"/>
    </location>
</feature>
<feature type="transmembrane region" description="Helical" evidence="7">
    <location>
        <begin position="307"/>
        <end position="327"/>
    </location>
</feature>
<dbReference type="VEuPathDB" id="AmoebaDB:NfTy_021990"/>
<evidence type="ECO:0000256" key="1">
    <source>
        <dbReference type="ARBA" id="ARBA00004141"/>
    </source>
</evidence>
<dbReference type="PANTHER" id="PTHR12560:SF0">
    <property type="entry name" value="LD18904P"/>
    <property type="match status" value="1"/>
</dbReference>
<organism evidence="9 10">
    <name type="scientific">Naegleria fowleri</name>
    <name type="common">Brain eating amoeba</name>
    <dbReference type="NCBI Taxonomy" id="5763"/>
    <lineage>
        <taxon>Eukaryota</taxon>
        <taxon>Discoba</taxon>
        <taxon>Heterolobosea</taxon>
        <taxon>Tetramitia</taxon>
        <taxon>Eutetramitia</taxon>
        <taxon>Vahlkampfiidae</taxon>
        <taxon>Naegleria</taxon>
    </lineage>
</organism>
<dbReference type="PIRSF" id="PIRSF005225">
    <property type="entry name" value="LAG1_LAC1"/>
    <property type="match status" value="1"/>
</dbReference>
<dbReference type="GO" id="GO:0046513">
    <property type="term" value="P:ceramide biosynthetic process"/>
    <property type="evidence" value="ECO:0007669"/>
    <property type="project" value="InterPro"/>
</dbReference>
<keyword evidence="4 5" id="KW-0472">Membrane</keyword>
<evidence type="ECO:0000313" key="9">
    <source>
        <dbReference type="EMBL" id="KAF0981965.1"/>
    </source>
</evidence>
<dbReference type="Proteomes" id="UP000444721">
    <property type="component" value="Unassembled WGS sequence"/>
</dbReference>
<feature type="transmembrane region" description="Helical" evidence="7">
    <location>
        <begin position="154"/>
        <end position="175"/>
    </location>
</feature>
<dbReference type="RefSeq" id="XP_044566678.1">
    <property type="nucleotide sequence ID" value="XM_044702278.1"/>
</dbReference>
<keyword evidence="3 7" id="KW-1133">Transmembrane helix</keyword>
<keyword evidence="2 5" id="KW-0812">Transmembrane</keyword>
<name>A0A6A5C9D6_NAEFO</name>
<evidence type="ECO:0000256" key="2">
    <source>
        <dbReference type="ARBA" id="ARBA00022692"/>
    </source>
</evidence>
<evidence type="ECO:0000313" key="10">
    <source>
        <dbReference type="Proteomes" id="UP000444721"/>
    </source>
</evidence>
<dbReference type="EMBL" id="VFQX01000012">
    <property type="protein sequence ID" value="KAF0981965.1"/>
    <property type="molecule type" value="Genomic_DNA"/>
</dbReference>
<evidence type="ECO:0000256" key="3">
    <source>
        <dbReference type="ARBA" id="ARBA00022989"/>
    </source>
</evidence>
<dbReference type="InterPro" id="IPR006634">
    <property type="entry name" value="TLC-dom"/>
</dbReference>
<keyword evidence="10" id="KW-1185">Reference proteome</keyword>
<dbReference type="InterPro" id="IPR016439">
    <property type="entry name" value="Lag1/Lac1-like"/>
</dbReference>
<sequence>MSSSPIFYHIIDDLFGRMGSNNSHYYTGKPHLVNGPPHSFPLFMGSDENAPSRRINWHWEDTTIILISAIVLFVIRRLLIERIVALVKFIGGRKKKNQDPRALRRVEENAWFALYYICSSITGILILKDTPWFWDFAHLVYGYPEEHTGYEYSYVRLYLLVGGGFYVQALVTLLFIDEKLKDFLEMLIHHFVTIALIVFCITSHYHRIGTLVLILHDIVDIFLYSAKAFKHMGVGLIAEVLFVLFVISYFVLRLMYLPNLIYWAFENFQGWDYPSRYYMVRFVNDAIYPLEVSDYGVCAFKYCVSTYWLLVALLVVLVFLHIFWFSLISKIIFRKLAGKSLTDIREDDHEEEVEEDETHHHHHHHHSQRDHEKDQAVTATHLKKD</sequence>
<protein>
    <recommendedName>
        <fullName evidence="8">TLC domain-containing protein</fullName>
    </recommendedName>
</protein>
<dbReference type="OrthoDB" id="537032at2759"/>
<comment type="caution">
    <text evidence="9">The sequence shown here is derived from an EMBL/GenBank/DDBJ whole genome shotgun (WGS) entry which is preliminary data.</text>
</comment>
<proteinExistence type="predicted"/>
<dbReference type="GO" id="GO:0016020">
    <property type="term" value="C:membrane"/>
    <property type="evidence" value="ECO:0007669"/>
    <property type="project" value="UniProtKB-SubCell"/>
</dbReference>
<accession>A0A6A5C9D6</accession>
<dbReference type="OMA" id="KHAVEGP"/>
<comment type="subcellular location">
    <subcellularLocation>
        <location evidence="1">Membrane</location>
        <topology evidence="1">Multi-pass membrane protein</topology>
    </subcellularLocation>
</comment>
<feature type="transmembrane region" description="Helical" evidence="7">
    <location>
        <begin position="187"/>
        <end position="205"/>
    </location>
</feature>
<feature type="domain" description="TLC" evidence="8">
    <location>
        <begin position="104"/>
        <end position="337"/>
    </location>
</feature>
<dbReference type="GeneID" id="68119041"/>
<gene>
    <name evidence="9" type="ORF">FDP41_011826</name>
</gene>
<dbReference type="GO" id="GO:0050291">
    <property type="term" value="F:sphingosine N-acyltransferase activity"/>
    <property type="evidence" value="ECO:0007669"/>
    <property type="project" value="InterPro"/>
</dbReference>
<feature type="transmembrane region" description="Helical" evidence="7">
    <location>
        <begin position="112"/>
        <end position="134"/>
    </location>
</feature>
<reference evidence="9 10" key="1">
    <citation type="journal article" date="2019" name="Sci. Rep.">
        <title>Nanopore sequencing improves the draft genome of the human pathogenic amoeba Naegleria fowleri.</title>
        <authorList>
            <person name="Liechti N."/>
            <person name="Schurch N."/>
            <person name="Bruggmann R."/>
            <person name="Wittwer M."/>
        </authorList>
    </citation>
    <scope>NUCLEOTIDE SEQUENCE [LARGE SCALE GENOMIC DNA]</scope>
    <source>
        <strain evidence="9 10">ATCC 30894</strain>
    </source>
</reference>
<dbReference type="AlphaFoldDB" id="A0A6A5C9D6"/>
<evidence type="ECO:0000256" key="7">
    <source>
        <dbReference type="SAM" id="Phobius"/>
    </source>
</evidence>
<feature type="transmembrane region" description="Helical" evidence="7">
    <location>
        <begin position="64"/>
        <end position="91"/>
    </location>
</feature>
<dbReference type="VEuPathDB" id="AmoebaDB:NF0049820"/>
<evidence type="ECO:0000256" key="4">
    <source>
        <dbReference type="ARBA" id="ARBA00023136"/>
    </source>
</evidence>
<evidence type="ECO:0000256" key="5">
    <source>
        <dbReference type="PROSITE-ProRule" id="PRU00205"/>
    </source>
</evidence>
<dbReference type="SMART" id="SM00724">
    <property type="entry name" value="TLC"/>
    <property type="match status" value="1"/>
</dbReference>
<dbReference type="PANTHER" id="PTHR12560">
    <property type="entry name" value="LONGEVITY ASSURANCE FACTOR 1 LAG1"/>
    <property type="match status" value="1"/>
</dbReference>